<reference evidence="3 4" key="1">
    <citation type="submission" date="2018-06" db="EMBL/GenBank/DDBJ databases">
        <title>Genomic Encyclopedia of Archaeal and Bacterial Type Strains, Phase II (KMG-II): from individual species to whole genera.</title>
        <authorList>
            <person name="Goeker M."/>
        </authorList>
    </citation>
    <scope>NUCLEOTIDE SEQUENCE [LARGE SCALE GENOMIC DNA]</scope>
    <source>
        <strain evidence="3 4">DSM 6779</strain>
    </source>
</reference>
<feature type="region of interest" description="Disordered" evidence="1">
    <location>
        <begin position="826"/>
        <end position="850"/>
    </location>
</feature>
<evidence type="ECO:0000313" key="4">
    <source>
        <dbReference type="Proteomes" id="UP000249239"/>
    </source>
</evidence>
<dbReference type="RefSeq" id="WP_111446886.1">
    <property type="nucleotide sequence ID" value="NZ_QKZK01000038.1"/>
</dbReference>
<feature type="transmembrane region" description="Helical" evidence="2">
    <location>
        <begin position="7"/>
        <end position="25"/>
    </location>
</feature>
<keyword evidence="2" id="KW-0472">Membrane</keyword>
<dbReference type="EMBL" id="QKZK01000038">
    <property type="protein sequence ID" value="PZX11666.1"/>
    <property type="molecule type" value="Genomic_DNA"/>
</dbReference>
<keyword evidence="4" id="KW-1185">Reference proteome</keyword>
<dbReference type="Proteomes" id="UP000249239">
    <property type="component" value="Unassembled WGS sequence"/>
</dbReference>
<accession>A0A2W7NEV7</accession>
<evidence type="ECO:0000313" key="3">
    <source>
        <dbReference type="EMBL" id="PZX11666.1"/>
    </source>
</evidence>
<sequence>MESSTKKIVGTLAVVAAIGGGFYLFTKGKKLLAGAKMNFALLGFRIHKLTLQEVQFAVKLRCYNPTNAPITLAINQVVAKYKGSDIAYSTPDIKGLTIPAGQTKEPEITFQVPYLNLMGKGLSTAVLQNTQQLKADMAFTLTISINGETITTTQNLTDENMNGLASGQLGIVSGPRNTKDGRQFNHLIKRAAGASTFIKNGSVLETVESCINIIADHYREVEELAANLKADSVKETCRNIFNFAYTYLQYQKDEGGTEQLRTPARSWLDGQIKFRQQGNTDSGIDCDDYSIFCGSILKCLGIPFKFRITKYDGKSYYQHIYVIVPAQGDSEDEIVIDPVLSKFDYQKPYSYEKSDFNMSPLQMLGGLRGINGLTGTLGLGLPIYALSGLDMDGGRIADEDHTELMAIISGVDFDDAINGLGSADDATLNYLTRTRDFLLKSKENKGKMSHIQNPDQFISMIDQAIKFWNTPQRDQVLDKLATIEDKLAKSGFIKYDSEAMQGLAELDDLDEELDGLNGQRSLGGFFKSLKRIGKKVGKGIKKGAKAVAKVGKKVVKAIVRFNPLSIAIRNGLLAAMRLNMFGIAKKLQYAFLPDNLAAKHNIDPQKLADLKKRYAKVRKLFDGLQGKEKNLRSAILKGAKQKSPDFSVKGVQGIVVGLQGLEAIGQLAELGSLGVAATAASVGAATGVLAKIKSWLQPVTNIFKKAKEKIVARKQSRQQATQVQAQPQALPQPSNIIDTSEAFTENLTPIMPVAPVAPTASSTIPSLSPASSNTPYLPSPTPTNMARTPTAVSPTKGISKGAKVGIGLGLAAIIGTGAYFMFRDKGNKPKTTTSPKETPNKKSLGRIELS</sequence>
<name>A0A2W7NEV7_9BACT</name>
<protein>
    <recommendedName>
        <fullName evidence="5">Transglutaminase superfamily protein</fullName>
    </recommendedName>
</protein>
<gene>
    <name evidence="3" type="ORF">LX69_03078</name>
</gene>
<dbReference type="SUPFAM" id="SSF117070">
    <property type="entry name" value="LEA14-like"/>
    <property type="match status" value="1"/>
</dbReference>
<evidence type="ECO:0000256" key="2">
    <source>
        <dbReference type="SAM" id="Phobius"/>
    </source>
</evidence>
<feature type="transmembrane region" description="Helical" evidence="2">
    <location>
        <begin position="804"/>
        <end position="822"/>
    </location>
</feature>
<feature type="region of interest" description="Disordered" evidence="1">
    <location>
        <begin position="764"/>
        <end position="794"/>
    </location>
</feature>
<proteinExistence type="predicted"/>
<dbReference type="Gene3D" id="3.10.620.30">
    <property type="match status" value="1"/>
</dbReference>
<evidence type="ECO:0000256" key="1">
    <source>
        <dbReference type="SAM" id="MobiDB-lite"/>
    </source>
</evidence>
<keyword evidence="2" id="KW-1133">Transmembrane helix</keyword>
<dbReference type="Gene3D" id="2.60.40.1820">
    <property type="match status" value="1"/>
</dbReference>
<dbReference type="AlphaFoldDB" id="A0A2W7NEV7"/>
<feature type="compositionally biased region" description="Polar residues" evidence="1">
    <location>
        <begin position="782"/>
        <end position="793"/>
    </location>
</feature>
<dbReference type="OrthoDB" id="1154186at2"/>
<keyword evidence="2" id="KW-0812">Transmembrane</keyword>
<organism evidence="3 4">
    <name type="scientific">Breznakibacter xylanolyticus</name>
    <dbReference type="NCBI Taxonomy" id="990"/>
    <lineage>
        <taxon>Bacteria</taxon>
        <taxon>Pseudomonadati</taxon>
        <taxon>Bacteroidota</taxon>
        <taxon>Bacteroidia</taxon>
        <taxon>Marinilabiliales</taxon>
        <taxon>Marinilabiliaceae</taxon>
        <taxon>Breznakibacter</taxon>
    </lineage>
</organism>
<evidence type="ECO:0008006" key="5">
    <source>
        <dbReference type="Google" id="ProtNLM"/>
    </source>
</evidence>
<comment type="caution">
    <text evidence="3">The sequence shown here is derived from an EMBL/GenBank/DDBJ whole genome shotgun (WGS) entry which is preliminary data.</text>
</comment>